<dbReference type="InterPro" id="IPR011050">
    <property type="entry name" value="Pectin_lyase_fold/virulence"/>
</dbReference>
<dbReference type="InterPro" id="IPR057508">
    <property type="entry name" value="SHCBP-like_N"/>
</dbReference>
<dbReference type="OMA" id="FLCESQD"/>
<name>A0A9Q0M9H0_BLOTA</name>
<dbReference type="PANTHER" id="PTHR14695:SF4">
    <property type="entry name" value="PROTEIN NESSUN DORMA"/>
    <property type="match status" value="1"/>
</dbReference>
<dbReference type="Proteomes" id="UP001142055">
    <property type="component" value="Chromosome 2"/>
</dbReference>
<accession>A0A9Q0M9H0</accession>
<reference evidence="2" key="1">
    <citation type="submission" date="2022-12" db="EMBL/GenBank/DDBJ databases">
        <title>Genome assemblies of Blomia tropicalis.</title>
        <authorList>
            <person name="Cui Y."/>
        </authorList>
    </citation>
    <scope>NUCLEOTIDE SEQUENCE</scope>
    <source>
        <tissue evidence="2">Adult mites</tissue>
    </source>
</reference>
<dbReference type="OrthoDB" id="5978115at2759"/>
<gene>
    <name evidence="2" type="ORF">RDWZM_007196</name>
</gene>
<evidence type="ECO:0000313" key="2">
    <source>
        <dbReference type="EMBL" id="KAJ6221384.1"/>
    </source>
</evidence>
<dbReference type="GO" id="GO:0007283">
    <property type="term" value="P:spermatogenesis"/>
    <property type="evidence" value="ECO:0007669"/>
    <property type="project" value="TreeGrafter"/>
</dbReference>
<protein>
    <recommendedName>
        <fullName evidence="1">SHC SH2 domain-containing protein</fullName>
    </recommendedName>
</protein>
<organism evidence="2 3">
    <name type="scientific">Blomia tropicalis</name>
    <name type="common">Mite</name>
    <dbReference type="NCBI Taxonomy" id="40697"/>
    <lineage>
        <taxon>Eukaryota</taxon>
        <taxon>Metazoa</taxon>
        <taxon>Ecdysozoa</taxon>
        <taxon>Arthropoda</taxon>
        <taxon>Chelicerata</taxon>
        <taxon>Arachnida</taxon>
        <taxon>Acari</taxon>
        <taxon>Acariformes</taxon>
        <taxon>Sarcoptiformes</taxon>
        <taxon>Astigmata</taxon>
        <taxon>Glycyphagoidea</taxon>
        <taxon>Echimyopodidae</taxon>
        <taxon>Blomia</taxon>
    </lineage>
</organism>
<dbReference type="GO" id="GO:0007112">
    <property type="term" value="P:male meiosis cytokinesis"/>
    <property type="evidence" value="ECO:0007669"/>
    <property type="project" value="TreeGrafter"/>
</dbReference>
<evidence type="ECO:0000259" key="1">
    <source>
        <dbReference type="Pfam" id="PF23762"/>
    </source>
</evidence>
<dbReference type="PANTHER" id="PTHR14695">
    <property type="entry name" value="SHC SH2-DOMAIN BINDING PROTEIN 1-RELATED"/>
    <property type="match status" value="1"/>
</dbReference>
<dbReference type="SUPFAM" id="SSF51126">
    <property type="entry name" value="Pectin lyase-like"/>
    <property type="match status" value="1"/>
</dbReference>
<dbReference type="AlphaFoldDB" id="A0A9Q0M9H0"/>
<evidence type="ECO:0000313" key="3">
    <source>
        <dbReference type="Proteomes" id="UP001142055"/>
    </source>
</evidence>
<dbReference type="EMBL" id="JAPWDV010000002">
    <property type="protein sequence ID" value="KAJ6221384.1"/>
    <property type="molecule type" value="Genomic_DNA"/>
</dbReference>
<sequence>MDDCEGRIKKEENDEEFMEEVMPDIYKFQFMPSEIQTKFADILNDSSVNEVYDTMCQYIGDNIEPIGWKAIWKVTSMTINNNNSSKNFPKDFSFRVNVVDVDYRSLEASVVIMELIHPKLECVSTKEDESVRRIMEQNDVVTVPLVDLYVIIATGGDDESFYETAYLIELLRIFFKTIWRPWDGLEDSSKGENFVSTRLATRVTLISEMKNGILSKGFINRINAILTEAFEIKDRMEVLAKKNVNRNRMDEEMKMTLENQIDDYVADFDAAEYLRLQMKLLDLEREMKIIEDGQLRSMYYTLIPELILHHSEEDMDDGGEELEKNKYKKSIHLVTKLCDISSLTFYLNKLNELQSMETDCEKHWNVEVHNSLRKAIGVAHSGDIIYLSSGTYTEPLPWIEKEIEIIGIEENVILQSHQDCGNIFLFINSSTSTVKLTNLIIRVECEVAHLIVVKTGRLLLNNCCMDCNNKILLKPIITIPDHAIEMKHNTCLLNVPDVD</sequence>
<proteinExistence type="predicted"/>
<feature type="domain" description="SHC SH2" evidence="1">
    <location>
        <begin position="38"/>
        <end position="296"/>
    </location>
</feature>
<comment type="caution">
    <text evidence="2">The sequence shown here is derived from an EMBL/GenBank/DDBJ whole genome shotgun (WGS) entry which is preliminary data.</text>
</comment>
<dbReference type="InterPro" id="IPR045140">
    <property type="entry name" value="SHCBP1-like"/>
</dbReference>
<keyword evidence="3" id="KW-1185">Reference proteome</keyword>
<dbReference type="Pfam" id="PF23762">
    <property type="entry name" value="SHCBP_N"/>
    <property type="match status" value="1"/>
</dbReference>